<keyword evidence="3" id="KW-0479">Metal-binding</keyword>
<comment type="caution">
    <text evidence="7">The sequence shown here is derived from an EMBL/GenBank/DDBJ whole genome shotgun (WGS) entry which is preliminary data.</text>
</comment>
<evidence type="ECO:0000313" key="7">
    <source>
        <dbReference type="EMBL" id="GAA5068195.1"/>
    </source>
</evidence>
<name>A0ABP9L2Q6_9NOCA</name>
<proteinExistence type="predicted"/>
<evidence type="ECO:0000313" key="8">
    <source>
        <dbReference type="Proteomes" id="UP001500603"/>
    </source>
</evidence>
<reference evidence="8" key="1">
    <citation type="journal article" date="2019" name="Int. J. Syst. Evol. Microbiol.">
        <title>The Global Catalogue of Microorganisms (GCM) 10K type strain sequencing project: providing services to taxonomists for standard genome sequencing and annotation.</title>
        <authorList>
            <consortium name="The Broad Institute Genomics Platform"/>
            <consortium name="The Broad Institute Genome Sequencing Center for Infectious Disease"/>
            <person name="Wu L."/>
            <person name="Ma J."/>
        </authorList>
    </citation>
    <scope>NUCLEOTIDE SEQUENCE [LARGE SCALE GENOMIC DNA]</scope>
    <source>
        <strain evidence="8">JCM 18298</strain>
    </source>
</reference>
<evidence type="ECO:0000256" key="3">
    <source>
        <dbReference type="ARBA" id="ARBA00022723"/>
    </source>
</evidence>
<evidence type="ECO:0000259" key="6">
    <source>
        <dbReference type="Pfam" id="PF13470"/>
    </source>
</evidence>
<organism evidence="7 8">
    <name type="scientific">Nocardia callitridis</name>
    <dbReference type="NCBI Taxonomy" id="648753"/>
    <lineage>
        <taxon>Bacteria</taxon>
        <taxon>Bacillati</taxon>
        <taxon>Actinomycetota</taxon>
        <taxon>Actinomycetes</taxon>
        <taxon>Mycobacteriales</taxon>
        <taxon>Nocardiaceae</taxon>
        <taxon>Nocardia</taxon>
    </lineage>
</organism>
<dbReference type="SUPFAM" id="SSF88723">
    <property type="entry name" value="PIN domain-like"/>
    <property type="match status" value="1"/>
</dbReference>
<accession>A0ABP9L2Q6</accession>
<dbReference type="EMBL" id="BAABJM010000008">
    <property type="protein sequence ID" value="GAA5068195.1"/>
    <property type="molecule type" value="Genomic_DNA"/>
</dbReference>
<feature type="domain" description="PIN" evidence="6">
    <location>
        <begin position="9"/>
        <end position="118"/>
    </location>
</feature>
<dbReference type="InterPro" id="IPR002716">
    <property type="entry name" value="PIN_dom"/>
</dbReference>
<evidence type="ECO:0000256" key="5">
    <source>
        <dbReference type="ARBA" id="ARBA00022842"/>
    </source>
</evidence>
<evidence type="ECO:0000256" key="2">
    <source>
        <dbReference type="ARBA" id="ARBA00022722"/>
    </source>
</evidence>
<keyword evidence="1" id="KW-1277">Toxin-antitoxin system</keyword>
<dbReference type="InterPro" id="IPR029060">
    <property type="entry name" value="PIN-like_dom_sf"/>
</dbReference>
<dbReference type="Pfam" id="PF13470">
    <property type="entry name" value="PIN_3"/>
    <property type="match status" value="1"/>
</dbReference>
<dbReference type="Proteomes" id="UP001500603">
    <property type="component" value="Unassembled WGS sequence"/>
</dbReference>
<keyword evidence="5" id="KW-0460">Magnesium</keyword>
<keyword evidence="8" id="KW-1185">Reference proteome</keyword>
<dbReference type="RefSeq" id="WP_345499506.1">
    <property type="nucleotide sequence ID" value="NZ_BAABJM010000008.1"/>
</dbReference>
<gene>
    <name evidence="7" type="ORF">GCM10023318_58290</name>
</gene>
<keyword evidence="4" id="KW-0378">Hydrolase</keyword>
<protein>
    <submittedName>
        <fullName evidence="7">PIN domain-containing protein</fullName>
    </submittedName>
</protein>
<evidence type="ECO:0000256" key="1">
    <source>
        <dbReference type="ARBA" id="ARBA00022649"/>
    </source>
</evidence>
<evidence type="ECO:0000256" key="4">
    <source>
        <dbReference type="ARBA" id="ARBA00022801"/>
    </source>
</evidence>
<keyword evidence="2" id="KW-0540">Nuclease</keyword>
<sequence length="204" mass="23089">MVSGRGTGVLVDANVLFSRTLRDWLALIYLDPGNTMFEVLWTDDIMVEFHYHLRKRNPLLDDAQVGGIRRRLEQVFATGRVVGYTIDRSKRYPDVADAHVHCAAVHAEADILLTENVKHFRNLDDLPYEIYTADEFFELVDDSAPRVVRAVTAEHLIYHVRRSHDRSTSLPDRLKAAGAPAFAERVRKHLLTLDVGALLGRGTS</sequence>